<organism evidence="6 7">
    <name type="scientific">Stakelama marina</name>
    <dbReference type="NCBI Taxonomy" id="2826939"/>
    <lineage>
        <taxon>Bacteria</taxon>
        <taxon>Pseudomonadati</taxon>
        <taxon>Pseudomonadota</taxon>
        <taxon>Alphaproteobacteria</taxon>
        <taxon>Sphingomonadales</taxon>
        <taxon>Sphingomonadaceae</taxon>
        <taxon>Stakelama</taxon>
    </lineage>
</organism>
<dbReference type="InterPro" id="IPR001943">
    <property type="entry name" value="UVR_dom"/>
</dbReference>
<feature type="domain" description="UVR" evidence="5">
    <location>
        <begin position="2"/>
        <end position="37"/>
    </location>
</feature>
<keyword evidence="1" id="KW-0228">DNA excision</keyword>
<keyword evidence="2" id="KW-0234">DNA repair</keyword>
<gene>
    <name evidence="6" type="ORF">J7S20_14160</name>
</gene>
<dbReference type="GO" id="GO:0009432">
    <property type="term" value="P:SOS response"/>
    <property type="evidence" value="ECO:0007669"/>
    <property type="project" value="UniProtKB-KW"/>
</dbReference>
<proteinExistence type="predicted"/>
<evidence type="ECO:0000256" key="2">
    <source>
        <dbReference type="ARBA" id="ARBA00022881"/>
    </source>
</evidence>
<dbReference type="RefSeq" id="WP_284054894.1">
    <property type="nucleotide sequence ID" value="NZ_JAGRQC010000004.1"/>
</dbReference>
<evidence type="ECO:0000313" key="7">
    <source>
        <dbReference type="Proteomes" id="UP000676996"/>
    </source>
</evidence>
<dbReference type="PROSITE" id="PS50151">
    <property type="entry name" value="UVR"/>
    <property type="match status" value="1"/>
</dbReference>
<protein>
    <submittedName>
        <fullName evidence="6">UvrB/UvrC motif-containing protein</fullName>
    </submittedName>
</protein>
<accession>A0A8T4IGG3</accession>
<evidence type="ECO:0000256" key="3">
    <source>
        <dbReference type="ARBA" id="ARBA00023236"/>
    </source>
</evidence>
<keyword evidence="3" id="KW-0742">SOS response</keyword>
<evidence type="ECO:0000256" key="4">
    <source>
        <dbReference type="SAM" id="MobiDB-lite"/>
    </source>
</evidence>
<sequence>MDDMIATLTARMQAAADAMDFEEARRLRDRIALLRGGADARDAAAADTSGLTRQQPGAMGLGTNRAQLARPPGWKPPRKPDPMTAGRNCRATRRSDD</sequence>
<dbReference type="GO" id="GO:0004518">
    <property type="term" value="F:nuclease activity"/>
    <property type="evidence" value="ECO:0007669"/>
    <property type="project" value="UniProtKB-KW"/>
</dbReference>
<keyword evidence="3" id="KW-0227">DNA damage</keyword>
<reference evidence="6" key="1">
    <citation type="submission" date="2021-04" db="EMBL/GenBank/DDBJ databases">
        <title>Ouciella asimina sp. nov., isolated from the surface seawater in the hydrothermal field of Okinawa Trough.</title>
        <authorList>
            <person name="Shuang W."/>
        </authorList>
    </citation>
    <scope>NUCLEOTIDE SEQUENCE</scope>
    <source>
        <strain evidence="6">LXI357</strain>
    </source>
</reference>
<evidence type="ECO:0000256" key="1">
    <source>
        <dbReference type="ARBA" id="ARBA00022769"/>
    </source>
</evidence>
<name>A0A8T4IGG3_9SPHN</name>
<feature type="region of interest" description="Disordered" evidence="4">
    <location>
        <begin position="37"/>
        <end position="97"/>
    </location>
</feature>
<dbReference type="Proteomes" id="UP000676996">
    <property type="component" value="Unassembled WGS sequence"/>
</dbReference>
<keyword evidence="2" id="KW-0267">Excision nuclease</keyword>
<dbReference type="SUPFAM" id="SSF46600">
    <property type="entry name" value="C-terminal UvrC-binding domain of UvrB"/>
    <property type="match status" value="1"/>
</dbReference>
<evidence type="ECO:0000313" key="6">
    <source>
        <dbReference type="EMBL" id="MBR0553650.1"/>
    </source>
</evidence>
<dbReference type="InterPro" id="IPR036876">
    <property type="entry name" value="UVR_dom_sf"/>
</dbReference>
<dbReference type="EMBL" id="JAGRQC010000004">
    <property type="protein sequence ID" value="MBR0553650.1"/>
    <property type="molecule type" value="Genomic_DNA"/>
</dbReference>
<comment type="caution">
    <text evidence="6">The sequence shown here is derived from an EMBL/GenBank/DDBJ whole genome shotgun (WGS) entry which is preliminary data.</text>
</comment>
<dbReference type="AlphaFoldDB" id="A0A8T4IGG3"/>
<keyword evidence="7" id="KW-1185">Reference proteome</keyword>
<dbReference type="GO" id="GO:0006281">
    <property type="term" value="P:DNA repair"/>
    <property type="evidence" value="ECO:0007669"/>
    <property type="project" value="UniProtKB-KW"/>
</dbReference>
<dbReference type="Gene3D" id="4.10.860.10">
    <property type="entry name" value="UVR domain"/>
    <property type="match status" value="1"/>
</dbReference>
<dbReference type="Pfam" id="PF02151">
    <property type="entry name" value="UVR"/>
    <property type="match status" value="1"/>
</dbReference>
<evidence type="ECO:0000259" key="5">
    <source>
        <dbReference type="PROSITE" id="PS50151"/>
    </source>
</evidence>